<dbReference type="Proteomes" id="UP000198670">
    <property type="component" value="Unassembled WGS sequence"/>
</dbReference>
<organism evidence="2 3">
    <name type="scientific">Parapedobacter indicus</name>
    <dbReference type="NCBI Taxonomy" id="1477437"/>
    <lineage>
        <taxon>Bacteria</taxon>
        <taxon>Pseudomonadati</taxon>
        <taxon>Bacteroidota</taxon>
        <taxon>Sphingobacteriia</taxon>
        <taxon>Sphingobacteriales</taxon>
        <taxon>Sphingobacteriaceae</taxon>
        <taxon>Parapedobacter</taxon>
    </lineage>
</organism>
<evidence type="ECO:0008006" key="4">
    <source>
        <dbReference type="Google" id="ProtNLM"/>
    </source>
</evidence>
<protein>
    <recommendedName>
        <fullName evidence="4">YhhN-like protein</fullName>
    </recommendedName>
</protein>
<evidence type="ECO:0000313" key="3">
    <source>
        <dbReference type="Proteomes" id="UP000198670"/>
    </source>
</evidence>
<keyword evidence="1" id="KW-0812">Transmembrane</keyword>
<dbReference type="OrthoDB" id="794355at2"/>
<sequence>MNAATLILLGLILFGAAIGFYSRKNLELPVLKLFPYFLLFQFAYQLAASLYSFVFTDHASNHFIFNLALPVNILYFGMLYHGIIRNPAKRKLIFVGTALNLIFFVINLLFIQEISFLMTYSRTAMSVSLIVYSLLYFHEIVTDDYIENINPVRNASFWIITSIFFFYLSSTLTIIFWNYFVVNNEYVGSVMMRVFAFLLYSMYIAGMLLHRSTDGDS</sequence>
<dbReference type="RefSeq" id="WP_090629032.1">
    <property type="nucleotide sequence ID" value="NZ_FOQO01000009.1"/>
</dbReference>
<feature type="transmembrane region" description="Helical" evidence="1">
    <location>
        <begin position="62"/>
        <end position="80"/>
    </location>
</feature>
<evidence type="ECO:0000313" key="2">
    <source>
        <dbReference type="EMBL" id="SFJ36566.1"/>
    </source>
</evidence>
<feature type="transmembrane region" description="Helical" evidence="1">
    <location>
        <begin position="92"/>
        <end position="111"/>
    </location>
</feature>
<reference evidence="2 3" key="1">
    <citation type="submission" date="2016-10" db="EMBL/GenBank/DDBJ databases">
        <authorList>
            <person name="de Groot N.N."/>
        </authorList>
    </citation>
    <scope>NUCLEOTIDE SEQUENCE [LARGE SCALE GENOMIC DNA]</scope>
    <source>
        <strain evidence="2 3">RK1</strain>
    </source>
</reference>
<name>A0A1I3QTY8_9SPHI</name>
<proteinExistence type="predicted"/>
<keyword evidence="1" id="KW-0472">Membrane</keyword>
<dbReference type="EMBL" id="FOQO01000009">
    <property type="protein sequence ID" value="SFJ36566.1"/>
    <property type="molecule type" value="Genomic_DNA"/>
</dbReference>
<feature type="transmembrane region" description="Helical" evidence="1">
    <location>
        <begin position="186"/>
        <end position="209"/>
    </location>
</feature>
<evidence type="ECO:0000256" key="1">
    <source>
        <dbReference type="SAM" id="Phobius"/>
    </source>
</evidence>
<feature type="transmembrane region" description="Helical" evidence="1">
    <location>
        <begin position="157"/>
        <end position="180"/>
    </location>
</feature>
<dbReference type="AlphaFoldDB" id="A0A1I3QTY8"/>
<keyword evidence="3" id="KW-1185">Reference proteome</keyword>
<feature type="transmembrane region" description="Helical" evidence="1">
    <location>
        <begin position="117"/>
        <end position="137"/>
    </location>
</feature>
<feature type="transmembrane region" description="Helical" evidence="1">
    <location>
        <begin position="6"/>
        <end position="22"/>
    </location>
</feature>
<gene>
    <name evidence="2" type="ORF">SAMN05444682_10991</name>
</gene>
<dbReference type="STRING" id="1477437.SAMN05444682_10991"/>
<keyword evidence="1" id="KW-1133">Transmembrane helix</keyword>
<feature type="transmembrane region" description="Helical" evidence="1">
    <location>
        <begin position="34"/>
        <end position="56"/>
    </location>
</feature>
<accession>A0A1I3QTY8</accession>